<dbReference type="Proteomes" id="UP001195963">
    <property type="component" value="Unassembled WGS sequence"/>
</dbReference>
<comment type="caution">
    <text evidence="2">The sequence shown here is derived from an EMBL/GenBank/DDBJ whole genome shotgun (WGS) entry which is preliminary data.</text>
</comment>
<keyword evidence="3" id="KW-1185">Reference proteome</keyword>
<sequence>MQLRSIISDDWKIILDIQEECYPDIVPESLEVLQSKWQLSPQTCFVIEDNHQTLGYCLAHPWELGAPPALEQKVQAKTQPNTLYLHDIALSAKAQGKGAGRLAFEKLIQSAADAALSSISLVAVQGADSYWHKQGFIRQKIEKSLESYTPDACYMVLDIS</sequence>
<evidence type="ECO:0000259" key="1">
    <source>
        <dbReference type="PROSITE" id="PS51186"/>
    </source>
</evidence>
<reference evidence="2 3" key="1">
    <citation type="submission" date="2021-07" db="EMBL/GenBank/DDBJ databases">
        <title>Shewanella sp. nov, isolated from SCS.</title>
        <authorList>
            <person name="Cao W.R."/>
        </authorList>
    </citation>
    <scope>NUCLEOTIDE SEQUENCE [LARGE SCALE GENOMIC DNA]</scope>
    <source>
        <strain evidence="2 3">NR704-98</strain>
    </source>
</reference>
<evidence type="ECO:0000313" key="2">
    <source>
        <dbReference type="EMBL" id="MBW8183474.1"/>
    </source>
</evidence>
<name>A0ABS7E1A2_9GAMM</name>
<feature type="domain" description="N-acetyltransferase" evidence="1">
    <location>
        <begin position="1"/>
        <end position="160"/>
    </location>
</feature>
<gene>
    <name evidence="2" type="ORF">K0625_07320</name>
</gene>
<evidence type="ECO:0000313" key="3">
    <source>
        <dbReference type="Proteomes" id="UP001195963"/>
    </source>
</evidence>
<dbReference type="SUPFAM" id="SSF55729">
    <property type="entry name" value="Acyl-CoA N-acyltransferases (Nat)"/>
    <property type="match status" value="1"/>
</dbReference>
<accession>A0ABS7E1A2</accession>
<protein>
    <submittedName>
        <fullName evidence="2">GNAT family N-acetyltransferase</fullName>
    </submittedName>
</protein>
<dbReference type="CDD" id="cd04301">
    <property type="entry name" value="NAT_SF"/>
    <property type="match status" value="1"/>
</dbReference>
<organism evidence="2 3">
    <name type="scientific">Shewanella nanhaiensis</name>
    <dbReference type="NCBI Taxonomy" id="2864872"/>
    <lineage>
        <taxon>Bacteria</taxon>
        <taxon>Pseudomonadati</taxon>
        <taxon>Pseudomonadota</taxon>
        <taxon>Gammaproteobacteria</taxon>
        <taxon>Alteromonadales</taxon>
        <taxon>Shewanellaceae</taxon>
        <taxon>Shewanella</taxon>
    </lineage>
</organism>
<dbReference type="InterPro" id="IPR016181">
    <property type="entry name" value="Acyl_CoA_acyltransferase"/>
</dbReference>
<dbReference type="EMBL" id="JAHZST010000004">
    <property type="protein sequence ID" value="MBW8183474.1"/>
    <property type="molecule type" value="Genomic_DNA"/>
</dbReference>
<dbReference type="RefSeq" id="WP_220109092.1">
    <property type="nucleotide sequence ID" value="NZ_JAHZST010000004.1"/>
</dbReference>
<dbReference type="PROSITE" id="PS51186">
    <property type="entry name" value="GNAT"/>
    <property type="match status" value="1"/>
</dbReference>
<dbReference type="Gene3D" id="3.40.630.30">
    <property type="match status" value="1"/>
</dbReference>
<dbReference type="InterPro" id="IPR000182">
    <property type="entry name" value="GNAT_dom"/>
</dbReference>
<proteinExistence type="predicted"/>
<dbReference type="Pfam" id="PF00583">
    <property type="entry name" value="Acetyltransf_1"/>
    <property type="match status" value="1"/>
</dbReference>